<dbReference type="InterPro" id="IPR052895">
    <property type="entry name" value="HetReg/Transcr_Mod"/>
</dbReference>
<gene>
    <name evidence="2" type="ORF">N0V89_006791</name>
</gene>
<dbReference type="InterPro" id="IPR010730">
    <property type="entry name" value="HET"/>
</dbReference>
<dbReference type="AlphaFoldDB" id="A0A9W8XI89"/>
<reference evidence="2" key="1">
    <citation type="submission" date="2022-10" db="EMBL/GenBank/DDBJ databases">
        <title>Tapping the CABI collections for fungal endophytes: first genome assemblies for Collariella, Neodidymelliopsis, Ascochyta clinopodiicola, Didymella pomorum, Didymosphaeria variabile, Neocosmospora piperis and Neocucurbitaria cava.</title>
        <authorList>
            <person name="Hill R."/>
        </authorList>
    </citation>
    <scope>NUCLEOTIDE SEQUENCE</scope>
    <source>
        <strain evidence="2">IMI 356815</strain>
    </source>
</reference>
<dbReference type="EMBL" id="JAPEUX010000005">
    <property type="protein sequence ID" value="KAJ4351449.1"/>
    <property type="molecule type" value="Genomic_DNA"/>
</dbReference>
<dbReference type="PANTHER" id="PTHR24148:SF73">
    <property type="entry name" value="HET DOMAIN PROTEIN (AFU_ORTHOLOGUE AFUA_8G01020)"/>
    <property type="match status" value="1"/>
</dbReference>
<keyword evidence="3" id="KW-1185">Reference proteome</keyword>
<organism evidence="2 3">
    <name type="scientific">Didymosphaeria variabile</name>
    <dbReference type="NCBI Taxonomy" id="1932322"/>
    <lineage>
        <taxon>Eukaryota</taxon>
        <taxon>Fungi</taxon>
        <taxon>Dikarya</taxon>
        <taxon>Ascomycota</taxon>
        <taxon>Pezizomycotina</taxon>
        <taxon>Dothideomycetes</taxon>
        <taxon>Pleosporomycetidae</taxon>
        <taxon>Pleosporales</taxon>
        <taxon>Massarineae</taxon>
        <taxon>Didymosphaeriaceae</taxon>
        <taxon>Didymosphaeria</taxon>
    </lineage>
</organism>
<proteinExistence type="predicted"/>
<dbReference type="OrthoDB" id="194358at2759"/>
<name>A0A9W8XI89_9PLEO</name>
<protein>
    <recommendedName>
        <fullName evidence="1">Heterokaryon incompatibility domain-containing protein</fullName>
    </recommendedName>
</protein>
<dbReference type="PANTHER" id="PTHR24148">
    <property type="entry name" value="ANKYRIN REPEAT DOMAIN-CONTAINING PROTEIN 39 HOMOLOG-RELATED"/>
    <property type="match status" value="1"/>
</dbReference>
<sequence length="638" mass="73756">MSSTRYEYAPLSRPRQEVRLLRILPGDGDVELTVQHYDIEDCPAYVALSYEWGSEQEPKEIRINERSFQVRQNLWDALNVLRTKQFEGGVFDTESPRFWIDAVCISQAHSAERGHQVSLMGRIYRQASHTIVWLGPEAASSDLGMRLLRDHPADGWASSDRKWSAIKALLNRTYFQRIWIVQEIVLSRRIDLLCGSSICPWDRLASFWESRVLGKNKMADLVQFRITDIKKAVELVVARQQFEAGWYGKDPKFCMLQLLDLSHRRHCSEFRDRVYALLGLLPEGQQLVGLEIDYEVGCEELMIRLEAAIHRDGDATQHYILQAFEQEASEEARGRVAWYWVISEVLHHFSNFVLGGFDRLSSITTYRDGALLLQTIYWIVGGYGVNLFPITKEDDFAIAATFGTNTAYQTAELTCSRREASFGRDTTFTIPCIYYVGMLSYHIELTHQPEIPQVSPTEYVRTERRSLECQYLLQRFNKNAQSILQMRQRMAELESEVSTDLETTTETLLPAHVERAVFANLLARLYQDQMHKSSTYGWPERNAKLDNFLKDDCPSNTDLSTFLSQSLFGYYRMTIVKKSSVKRPKPPKGFGPIQSVKIIEKSEDHENPPLVQRIWVASLFRNTLEQPDSRRSKRKKRN</sequence>
<dbReference type="RefSeq" id="XP_056069805.1">
    <property type="nucleotide sequence ID" value="XM_056215558.1"/>
</dbReference>
<evidence type="ECO:0000313" key="3">
    <source>
        <dbReference type="Proteomes" id="UP001140513"/>
    </source>
</evidence>
<dbReference type="GeneID" id="80910321"/>
<dbReference type="Proteomes" id="UP001140513">
    <property type="component" value="Unassembled WGS sequence"/>
</dbReference>
<dbReference type="Pfam" id="PF06985">
    <property type="entry name" value="HET"/>
    <property type="match status" value="1"/>
</dbReference>
<comment type="caution">
    <text evidence="2">The sequence shown here is derived from an EMBL/GenBank/DDBJ whole genome shotgun (WGS) entry which is preliminary data.</text>
</comment>
<feature type="domain" description="Heterokaryon incompatibility" evidence="1">
    <location>
        <begin position="45"/>
        <end position="183"/>
    </location>
</feature>
<evidence type="ECO:0000313" key="2">
    <source>
        <dbReference type="EMBL" id="KAJ4351449.1"/>
    </source>
</evidence>
<accession>A0A9W8XI89</accession>
<evidence type="ECO:0000259" key="1">
    <source>
        <dbReference type="Pfam" id="PF06985"/>
    </source>
</evidence>